<dbReference type="WBParaSite" id="PS1159_v2.g22544.t1">
    <property type="protein sequence ID" value="PS1159_v2.g22544.t1"/>
    <property type="gene ID" value="PS1159_v2.g22544"/>
</dbReference>
<name>A0AC35G1R7_9BILA</name>
<accession>A0AC35G1R7</accession>
<sequence>MTTKLFVKDKNEYFVSDNNSQTDNDSQYSNLNLKQNYKCTDICLPIQLHSKQYKENYGVSNNYEGKVKLKSWNENSSKISKFAIINNKTQKEEKKGCKKNVSLDTTNRSTLSLHIKKIDRAYENSNKADLFNHKKNEALKNSGSSKKEENTKQIYYSSTIVFENPFEFPRQQNDFVSEPEVSHFKTSQRLLLNPNEAFIQQSNGNDKVAANNVNQEMSKFSQFPAGISVAFGLTMLRNRGFTKSAQASNLISYRSVNSYKSDEYQFLHKSIIPTYHFQRSLRQLLLPKLEDFALRYLNAAKAVVSGVEYKETKEAVKKLPENITKPYELSFASVMKLSIHPTLNKFYNKFSPSSESSSAAAYEKSHNEFDRPAAISTLDTVLNIEGEKSNNSKNLMDHSDQKSICVPIDSNTKLTISRTGNLYIQQRGFRTRSFPQGFGKRATSDAEEPKLPFQSVMDAFRSKSKGEDEKIDTEQYQSFQQELKKLSDTEQKPFLNGFIKGILTKQGTSGQPLPRKKPSLLTRFYILAIVAIFVGFYTGIIRVRLGDRQIGSLLFSSPQEVKPEDITVTFDDVRGMDEAKQEVEEIVNYLRDPERYSRLGGRLPKGVLMVGPPGTGKTLLARAIAGEAQVPFFHTSGSEFDEVLVGQGARRVRDLFERAKQRAPCIIFIDEIDSVGSKRSSNSIHPYANQTINQLLSEMDGFSKNEGVIVIGATNRVEDLDKALLRPGRFDIRVTVIKPDLIGRKDIFRHYLSRIVHETLNLDVLAKGTTGFTGADIENMVNQAALKAATDNCNRVYMHHLEEAKDRILMGPARVKGRFPDEEANRNTAFHEAGHTLVAFLTKDATPIHKVTIIPRGGSLGHTALLPDKDSYQVTRSQLLAQLDVMMGGRVAEELVFGHDKVTTGAADDLKRATQLAMNMVKQFGMSDKVGLRDFTVDDESNSLVNVNNLSPQTSESIDQEINKLLNESYLRAKEILTKHKKEHQAIADALFEYETLTVDEVRTIVNGGKILKALPQKKEEKNLNTPKKRKEKRSGIVKVEIESVGSKRSSNT</sequence>
<evidence type="ECO:0000313" key="1">
    <source>
        <dbReference type="Proteomes" id="UP000887580"/>
    </source>
</evidence>
<protein>
    <submittedName>
        <fullName evidence="2">AAA+ ATPase domain-containing protein</fullName>
    </submittedName>
</protein>
<organism evidence="1 2">
    <name type="scientific">Panagrolaimus sp. PS1159</name>
    <dbReference type="NCBI Taxonomy" id="55785"/>
    <lineage>
        <taxon>Eukaryota</taxon>
        <taxon>Metazoa</taxon>
        <taxon>Ecdysozoa</taxon>
        <taxon>Nematoda</taxon>
        <taxon>Chromadorea</taxon>
        <taxon>Rhabditida</taxon>
        <taxon>Tylenchina</taxon>
        <taxon>Panagrolaimomorpha</taxon>
        <taxon>Panagrolaimoidea</taxon>
        <taxon>Panagrolaimidae</taxon>
        <taxon>Panagrolaimus</taxon>
    </lineage>
</organism>
<evidence type="ECO:0000313" key="2">
    <source>
        <dbReference type="WBParaSite" id="PS1159_v2.g22544.t1"/>
    </source>
</evidence>
<proteinExistence type="predicted"/>
<dbReference type="Proteomes" id="UP000887580">
    <property type="component" value="Unplaced"/>
</dbReference>
<reference evidence="2" key="1">
    <citation type="submission" date="2022-11" db="UniProtKB">
        <authorList>
            <consortium name="WormBaseParasite"/>
        </authorList>
    </citation>
    <scope>IDENTIFICATION</scope>
</reference>